<accession>A0ABQ8MJR2</accession>
<dbReference type="SUPFAM" id="SSF53098">
    <property type="entry name" value="Ribonuclease H-like"/>
    <property type="match status" value="1"/>
</dbReference>
<dbReference type="InterPro" id="IPR012337">
    <property type="entry name" value="RNaseH-like_sf"/>
</dbReference>
<evidence type="ECO:0000259" key="1">
    <source>
        <dbReference type="Pfam" id="PF17919"/>
    </source>
</evidence>
<dbReference type="InterPro" id="IPR053134">
    <property type="entry name" value="RNA-dir_DNA_polymerase"/>
</dbReference>
<dbReference type="InterPro" id="IPR043502">
    <property type="entry name" value="DNA/RNA_pol_sf"/>
</dbReference>
<dbReference type="InterPro" id="IPR041577">
    <property type="entry name" value="RT_RNaseH_2"/>
</dbReference>
<dbReference type="PANTHER" id="PTHR24559">
    <property type="entry name" value="TRANSPOSON TY3-I GAG-POL POLYPROTEIN"/>
    <property type="match status" value="1"/>
</dbReference>
<dbReference type="InterPro" id="IPR036397">
    <property type="entry name" value="RNaseH_sf"/>
</dbReference>
<sequence length="533" mass="59339">MDSAEGTSLRGAVEFQGTLLGRQSEELAQAHQTIDARQEEDIKDEIYARIPPEHLDDIIELAIRLNARMELRRKVRGNNSWSRVDLSSSSSSRAIEVCSPEPMQIGRIGSRTTIPAVVLHNDSVIDLGAEGNFMDSTWAHQHGLPLFDLTHLMDMELMTVTHITGPEEEVDLSRVPDIYHDLHVVFSRSRAVSVPPHRSYDCAIDLFPGSSPSRGRLFSLSAPEREALEKYLSESLAAGLIRPSSSPAGAGFFFVKKKDGSLRPCIDYRGLNDITIKDREGDEWKMDFNTPTGHFEYLVLPIGLANAPAVFQELINDVHVQHVRRVLQRLLENQLFVKAEKCTFHAQSVSFLGSIISAEGIHMDPAKVVAPLTALTSTKTELCWSNAAQAAFDDLRFRFTTARILILPDPNRQFVVEVDASENGIMTSATESCWQYAWLWTGFQTLPNSRVIQVKGGHPVGVLGGHWQQSTSVFVAILPTVVDHFSKAVHFISLPKLPSAREMARVVIDHGFRIHGLPEDVVSDRGLQFVWPN</sequence>
<proteinExistence type="predicted"/>
<organism evidence="2 3">
    <name type="scientific">Labeo rohita</name>
    <name type="common">Indian major carp</name>
    <name type="synonym">Cyprinus rohita</name>
    <dbReference type="NCBI Taxonomy" id="84645"/>
    <lineage>
        <taxon>Eukaryota</taxon>
        <taxon>Metazoa</taxon>
        <taxon>Chordata</taxon>
        <taxon>Craniata</taxon>
        <taxon>Vertebrata</taxon>
        <taxon>Euteleostomi</taxon>
        <taxon>Actinopterygii</taxon>
        <taxon>Neopterygii</taxon>
        <taxon>Teleostei</taxon>
        <taxon>Ostariophysi</taxon>
        <taxon>Cypriniformes</taxon>
        <taxon>Cyprinidae</taxon>
        <taxon>Labeoninae</taxon>
        <taxon>Labeonini</taxon>
        <taxon>Labeo</taxon>
    </lineage>
</organism>
<name>A0ABQ8MJR2_LABRO</name>
<dbReference type="EMBL" id="JACTAM010000007">
    <property type="protein sequence ID" value="KAI2663109.1"/>
    <property type="molecule type" value="Genomic_DNA"/>
</dbReference>
<dbReference type="Gene3D" id="3.10.10.10">
    <property type="entry name" value="HIV Type 1 Reverse Transcriptase, subunit A, domain 1"/>
    <property type="match status" value="1"/>
</dbReference>
<dbReference type="Pfam" id="PF17919">
    <property type="entry name" value="RT_RNaseH_2"/>
    <property type="match status" value="1"/>
</dbReference>
<reference evidence="2 3" key="1">
    <citation type="submission" date="2022-01" db="EMBL/GenBank/DDBJ databases">
        <title>A high-quality chromosome-level genome assembly of rohu carp, Labeo rohita.</title>
        <authorList>
            <person name="Arick M.A. II"/>
            <person name="Hsu C.-Y."/>
            <person name="Magbanua Z."/>
            <person name="Pechanova O."/>
            <person name="Grover C."/>
            <person name="Miller E."/>
            <person name="Thrash A."/>
            <person name="Ezzel L."/>
            <person name="Alam S."/>
            <person name="Benzie J."/>
            <person name="Hamilton M."/>
            <person name="Karsi A."/>
            <person name="Lawrence M.L."/>
            <person name="Peterson D.G."/>
        </authorList>
    </citation>
    <scope>NUCLEOTIDE SEQUENCE [LARGE SCALE GENOMIC DNA]</scope>
    <source>
        <strain evidence="3">BAU-BD-2019</strain>
        <tissue evidence="2">Blood</tissue>
    </source>
</reference>
<comment type="caution">
    <text evidence="2">The sequence shown here is derived from an EMBL/GenBank/DDBJ whole genome shotgun (WGS) entry which is preliminary data.</text>
</comment>
<gene>
    <name evidence="2" type="ORF">H4Q32_028147</name>
</gene>
<dbReference type="InterPro" id="IPR043128">
    <property type="entry name" value="Rev_trsase/Diguanyl_cyclase"/>
</dbReference>
<dbReference type="CDD" id="cd01647">
    <property type="entry name" value="RT_LTR"/>
    <property type="match status" value="1"/>
</dbReference>
<dbReference type="Gene3D" id="3.30.70.270">
    <property type="match status" value="1"/>
</dbReference>
<evidence type="ECO:0000313" key="3">
    <source>
        <dbReference type="Proteomes" id="UP000830375"/>
    </source>
</evidence>
<evidence type="ECO:0000313" key="2">
    <source>
        <dbReference type="EMBL" id="KAI2663109.1"/>
    </source>
</evidence>
<dbReference type="SUPFAM" id="SSF56672">
    <property type="entry name" value="DNA/RNA polymerases"/>
    <property type="match status" value="1"/>
</dbReference>
<dbReference type="PANTHER" id="PTHR24559:SF440">
    <property type="entry name" value="RIBONUCLEASE H"/>
    <property type="match status" value="1"/>
</dbReference>
<protein>
    <submittedName>
        <fullName evidence="2">Transposon Tf2-9 polyprotein</fullName>
    </submittedName>
</protein>
<keyword evidence="3" id="KW-1185">Reference proteome</keyword>
<feature type="domain" description="Reverse transcriptase/retrotransposon-derived protein RNase H-like" evidence="1">
    <location>
        <begin position="384"/>
        <end position="425"/>
    </location>
</feature>
<dbReference type="Proteomes" id="UP000830375">
    <property type="component" value="Unassembled WGS sequence"/>
</dbReference>
<dbReference type="Gene3D" id="3.30.420.10">
    <property type="entry name" value="Ribonuclease H-like superfamily/Ribonuclease H"/>
    <property type="match status" value="1"/>
</dbReference>